<dbReference type="InterPro" id="IPR003439">
    <property type="entry name" value="ABC_transporter-like_ATP-bd"/>
</dbReference>
<dbReference type="InterPro" id="IPR027417">
    <property type="entry name" value="P-loop_NTPase"/>
</dbReference>
<dbReference type="GO" id="GO:0005524">
    <property type="term" value="F:ATP binding"/>
    <property type="evidence" value="ECO:0007669"/>
    <property type="project" value="UniProtKB-KW"/>
</dbReference>
<dbReference type="EMBL" id="AUZX01004181">
    <property type="protein sequence ID" value="EQD71573.1"/>
    <property type="molecule type" value="Genomic_DNA"/>
</dbReference>
<comment type="caution">
    <text evidence="2">The sequence shown here is derived from an EMBL/GenBank/DDBJ whole genome shotgun (WGS) entry which is preliminary data.</text>
</comment>
<dbReference type="InterPro" id="IPR039421">
    <property type="entry name" value="Type_1_exporter"/>
</dbReference>
<reference evidence="2" key="1">
    <citation type="submission" date="2013-08" db="EMBL/GenBank/DDBJ databases">
        <authorList>
            <person name="Mendez C."/>
            <person name="Richter M."/>
            <person name="Ferrer M."/>
            <person name="Sanchez J."/>
        </authorList>
    </citation>
    <scope>NUCLEOTIDE SEQUENCE</scope>
</reference>
<dbReference type="AlphaFoldDB" id="T1BSS2"/>
<evidence type="ECO:0000313" key="2">
    <source>
        <dbReference type="EMBL" id="EQD71573.1"/>
    </source>
</evidence>
<keyword evidence="2" id="KW-0547">Nucleotide-binding</keyword>
<feature type="non-terminal residue" evidence="2">
    <location>
        <position position="133"/>
    </location>
</feature>
<evidence type="ECO:0000259" key="1">
    <source>
        <dbReference type="Pfam" id="PF00005"/>
    </source>
</evidence>
<gene>
    <name evidence="2" type="ORF">B1A_05731</name>
</gene>
<dbReference type="SUPFAM" id="SSF52540">
    <property type="entry name" value="P-loop containing nucleoside triphosphate hydrolases"/>
    <property type="match status" value="1"/>
</dbReference>
<sequence length="133" mass="14248">MSNLNIDYMSAIVSFERLFEVLDLEPMIREREGARSVPDGPVALHVDHVSFAYPGADEVSLASLEAVAVLDDTPRTPVLHDVSFTVPPGTMTALVGPSGAGKTTLSMLVSRLYDVDEGSITLNGVDLRDVTMS</sequence>
<dbReference type="Pfam" id="PF00005">
    <property type="entry name" value="ABC_tran"/>
    <property type="match status" value="1"/>
</dbReference>
<dbReference type="GO" id="GO:0042626">
    <property type="term" value="F:ATPase-coupled transmembrane transporter activity"/>
    <property type="evidence" value="ECO:0007669"/>
    <property type="project" value="TreeGrafter"/>
</dbReference>
<dbReference type="Gene3D" id="3.40.50.300">
    <property type="entry name" value="P-loop containing nucleotide triphosphate hydrolases"/>
    <property type="match status" value="1"/>
</dbReference>
<proteinExistence type="predicted"/>
<accession>T1BSS2</accession>
<feature type="domain" description="ABC transporter" evidence="1">
    <location>
        <begin position="79"/>
        <end position="129"/>
    </location>
</feature>
<dbReference type="PANTHER" id="PTHR24221:SF654">
    <property type="entry name" value="ATP-BINDING CASSETTE SUB-FAMILY B MEMBER 6"/>
    <property type="match status" value="1"/>
</dbReference>
<reference evidence="2" key="2">
    <citation type="journal article" date="2014" name="ISME J.">
        <title>Microbial stratification in low pH oxic and suboxic macroscopic growths along an acid mine drainage.</title>
        <authorList>
            <person name="Mendez-Garcia C."/>
            <person name="Mesa V."/>
            <person name="Sprenger R.R."/>
            <person name="Richter M."/>
            <person name="Diez M.S."/>
            <person name="Solano J."/>
            <person name="Bargiela R."/>
            <person name="Golyshina O.V."/>
            <person name="Manteca A."/>
            <person name="Ramos J.L."/>
            <person name="Gallego J.R."/>
            <person name="Llorente I."/>
            <person name="Martins Dos Santos V.A."/>
            <person name="Jensen O.N."/>
            <person name="Pelaez A.I."/>
            <person name="Sanchez J."/>
            <person name="Ferrer M."/>
        </authorList>
    </citation>
    <scope>NUCLEOTIDE SEQUENCE</scope>
</reference>
<name>T1BSS2_9ZZZZ</name>
<keyword evidence="2" id="KW-0067">ATP-binding</keyword>
<dbReference type="GO" id="GO:0016887">
    <property type="term" value="F:ATP hydrolysis activity"/>
    <property type="evidence" value="ECO:0007669"/>
    <property type="project" value="InterPro"/>
</dbReference>
<protein>
    <submittedName>
        <fullName evidence="2">Lipid A export permease/ATP-binding protein</fullName>
    </submittedName>
</protein>
<dbReference type="PANTHER" id="PTHR24221">
    <property type="entry name" value="ATP-BINDING CASSETTE SUB-FAMILY B"/>
    <property type="match status" value="1"/>
</dbReference>
<organism evidence="2">
    <name type="scientific">mine drainage metagenome</name>
    <dbReference type="NCBI Taxonomy" id="410659"/>
    <lineage>
        <taxon>unclassified sequences</taxon>
        <taxon>metagenomes</taxon>
        <taxon>ecological metagenomes</taxon>
    </lineage>
</organism>